<protein>
    <submittedName>
        <fullName evidence="2">Uncharacterized protein</fullName>
    </submittedName>
</protein>
<dbReference type="Proteomes" id="UP000836404">
    <property type="component" value="Unassembled WGS sequence"/>
</dbReference>
<feature type="region of interest" description="Disordered" evidence="1">
    <location>
        <begin position="329"/>
        <end position="353"/>
    </location>
</feature>
<accession>A0A9N8LV55</accession>
<name>A0A9N8LV55_9BASI</name>
<feature type="region of interest" description="Disordered" evidence="1">
    <location>
        <begin position="140"/>
        <end position="196"/>
    </location>
</feature>
<dbReference type="EMBL" id="CAJHJF010004386">
    <property type="protein sequence ID" value="CAD6942395.1"/>
    <property type="molecule type" value="Genomic_DNA"/>
</dbReference>
<comment type="caution">
    <text evidence="2">The sequence shown here is derived from an EMBL/GenBank/DDBJ whole genome shotgun (WGS) entry which is preliminary data.</text>
</comment>
<evidence type="ECO:0000256" key="1">
    <source>
        <dbReference type="SAM" id="MobiDB-lite"/>
    </source>
</evidence>
<keyword evidence="3" id="KW-1185">Reference proteome</keyword>
<gene>
    <name evidence="2" type="ORF">JKILLFL_G2491</name>
</gene>
<dbReference type="AlphaFoldDB" id="A0A9N8LV55"/>
<sequence length="385" mass="41538">MSPGYAGIDVSAHWKELRALVAALDVRGPGDLAPLPPTGPPHALFKKYSGWLCSCGVAKVGRDKAAVHRQECTDGSYRSCAVQTWFERSHWFPVSLSHPQHDSSSSRSLVPESGRRHLLESAFAASAASAGLDPSTLATVAPSAPAASGTNSPLASQDALARPLGRRRSQDGGGPDPQPWIGARTGRPWLDRSGLVRPFGDPPWDCRGAYMSSTNPPPINTGDAITSAPVSASRHPTPPISAAPEAPLPGPELVQPSAPTAAEASVVETKRSKPRAPAHWAELQSNWRRKGVLSRLSEFFREAGADETYEGLVDRGYILINGQIVQPYGESGSALGDPPPSADRGHQRWERRDDPARRNFKGWQWQERRLPEFRVLPVLVLLRPA</sequence>
<feature type="compositionally biased region" description="Basic and acidic residues" evidence="1">
    <location>
        <begin position="343"/>
        <end position="353"/>
    </location>
</feature>
<organism evidence="2 3">
    <name type="scientific">Tilletia laevis</name>
    <dbReference type="NCBI Taxonomy" id="157183"/>
    <lineage>
        <taxon>Eukaryota</taxon>
        <taxon>Fungi</taxon>
        <taxon>Dikarya</taxon>
        <taxon>Basidiomycota</taxon>
        <taxon>Ustilaginomycotina</taxon>
        <taxon>Exobasidiomycetes</taxon>
        <taxon>Tilletiales</taxon>
        <taxon>Tilletiaceae</taxon>
        <taxon>Tilletia</taxon>
    </lineage>
</organism>
<reference evidence="2 3" key="1">
    <citation type="submission" date="2020-10" db="EMBL/GenBank/DDBJ databases">
        <authorList>
            <person name="Sedaghatjoo S."/>
        </authorList>
    </citation>
    <scope>NUCLEOTIDE SEQUENCE [LARGE SCALE GENOMIC DNA]</scope>
    <source>
        <strain evidence="2 3">LLFL</strain>
    </source>
</reference>
<evidence type="ECO:0000313" key="2">
    <source>
        <dbReference type="EMBL" id="CAD6942395.1"/>
    </source>
</evidence>
<proteinExistence type="predicted"/>
<evidence type="ECO:0000313" key="3">
    <source>
        <dbReference type="Proteomes" id="UP000836404"/>
    </source>
</evidence>